<sequence>MSTSKRVSSSSEDDNELRRGPWTLEEDNLLSQYISNHGEGRWNLLAKRSGLKRTGKSCRLRWLNYLKPDVKRGNLTAEEQLLILELHSKWGNRWSKIAQHLPGRTDNEIKNYWRTRIQKQARHLKIDTDSREFQELVRRFWMPRLLQKAKATYSSAISVQNQTIPMALNGVSQHSNVGTIPSHPPWQEPCMNEAAPTNMDQNDQNSDSEHNNGSCISFSESANIQKLPQHFRHAINQFNAISNNDFGTFTYDGYHVNNNAYEMDTFKTPTARVVEDMQYPIGDCQMPGSSWVNNDFACNVWNMDELWQFSNTILINPDGDCFLYICLVFPLEQESGLFLQALNNFI</sequence>
<protein>
    <submittedName>
        <fullName evidence="10">Uncharacterized protein</fullName>
    </submittedName>
</protein>
<accession>A0AAN9SJ89</accession>
<dbReference type="InterPro" id="IPR044676">
    <property type="entry name" value="EOBI/EOBII-like_plant"/>
</dbReference>
<comment type="subcellular location">
    <subcellularLocation>
        <location evidence="1">Nucleus</location>
    </subcellularLocation>
</comment>
<evidence type="ECO:0000259" key="8">
    <source>
        <dbReference type="PROSITE" id="PS50090"/>
    </source>
</evidence>
<keyword evidence="2" id="KW-0677">Repeat</keyword>
<evidence type="ECO:0000259" key="9">
    <source>
        <dbReference type="PROSITE" id="PS51294"/>
    </source>
</evidence>
<feature type="compositionally biased region" description="Polar residues" evidence="7">
    <location>
        <begin position="198"/>
        <end position="215"/>
    </location>
</feature>
<evidence type="ECO:0000256" key="1">
    <source>
        <dbReference type="ARBA" id="ARBA00004123"/>
    </source>
</evidence>
<evidence type="ECO:0000256" key="2">
    <source>
        <dbReference type="ARBA" id="ARBA00022737"/>
    </source>
</evidence>
<dbReference type="GO" id="GO:0003700">
    <property type="term" value="F:DNA-binding transcription factor activity"/>
    <property type="evidence" value="ECO:0007669"/>
    <property type="project" value="InterPro"/>
</dbReference>
<proteinExistence type="predicted"/>
<gene>
    <name evidence="10" type="ORF">VNO78_10083</name>
</gene>
<dbReference type="PANTHER" id="PTHR45675">
    <property type="entry name" value="MYB TRANSCRIPTION FACTOR-RELATED-RELATED"/>
    <property type="match status" value="1"/>
</dbReference>
<evidence type="ECO:0000256" key="4">
    <source>
        <dbReference type="ARBA" id="ARBA00023125"/>
    </source>
</evidence>
<dbReference type="SMART" id="SM00717">
    <property type="entry name" value="SANT"/>
    <property type="match status" value="2"/>
</dbReference>
<dbReference type="FunFam" id="1.10.10.60:FF:000011">
    <property type="entry name" value="Myb transcription factor"/>
    <property type="match status" value="1"/>
</dbReference>
<dbReference type="SUPFAM" id="SSF46689">
    <property type="entry name" value="Homeodomain-like"/>
    <property type="match status" value="1"/>
</dbReference>
<dbReference type="Gene3D" id="1.10.10.60">
    <property type="entry name" value="Homeodomain-like"/>
    <property type="match status" value="2"/>
</dbReference>
<dbReference type="PROSITE" id="PS50090">
    <property type="entry name" value="MYB_LIKE"/>
    <property type="match status" value="2"/>
</dbReference>
<dbReference type="CDD" id="cd00167">
    <property type="entry name" value="SANT"/>
    <property type="match status" value="2"/>
</dbReference>
<organism evidence="10 11">
    <name type="scientific">Psophocarpus tetragonolobus</name>
    <name type="common">Winged bean</name>
    <name type="synonym">Dolichos tetragonolobus</name>
    <dbReference type="NCBI Taxonomy" id="3891"/>
    <lineage>
        <taxon>Eukaryota</taxon>
        <taxon>Viridiplantae</taxon>
        <taxon>Streptophyta</taxon>
        <taxon>Embryophyta</taxon>
        <taxon>Tracheophyta</taxon>
        <taxon>Spermatophyta</taxon>
        <taxon>Magnoliopsida</taxon>
        <taxon>eudicotyledons</taxon>
        <taxon>Gunneridae</taxon>
        <taxon>Pentapetalae</taxon>
        <taxon>rosids</taxon>
        <taxon>fabids</taxon>
        <taxon>Fabales</taxon>
        <taxon>Fabaceae</taxon>
        <taxon>Papilionoideae</taxon>
        <taxon>50 kb inversion clade</taxon>
        <taxon>NPAAA clade</taxon>
        <taxon>indigoferoid/millettioid clade</taxon>
        <taxon>Phaseoleae</taxon>
        <taxon>Psophocarpus</taxon>
    </lineage>
</organism>
<keyword evidence="6" id="KW-0539">Nucleus</keyword>
<keyword evidence="11" id="KW-1185">Reference proteome</keyword>
<dbReference type="InterPro" id="IPR009057">
    <property type="entry name" value="Homeodomain-like_sf"/>
</dbReference>
<dbReference type="Proteomes" id="UP001386955">
    <property type="component" value="Unassembled WGS sequence"/>
</dbReference>
<evidence type="ECO:0000256" key="6">
    <source>
        <dbReference type="ARBA" id="ARBA00023242"/>
    </source>
</evidence>
<dbReference type="InterPro" id="IPR017930">
    <property type="entry name" value="Myb_dom"/>
</dbReference>
<dbReference type="InterPro" id="IPR001005">
    <property type="entry name" value="SANT/Myb"/>
</dbReference>
<evidence type="ECO:0000256" key="5">
    <source>
        <dbReference type="ARBA" id="ARBA00023163"/>
    </source>
</evidence>
<name>A0AAN9SJ89_PSOTE</name>
<evidence type="ECO:0000256" key="3">
    <source>
        <dbReference type="ARBA" id="ARBA00023015"/>
    </source>
</evidence>
<feature type="region of interest" description="Disordered" evidence="7">
    <location>
        <begin position="192"/>
        <end position="215"/>
    </location>
</feature>
<dbReference type="FunFam" id="1.10.10.60:FF:000079">
    <property type="entry name" value="MYB transcription factor"/>
    <property type="match status" value="1"/>
</dbReference>
<comment type="caution">
    <text evidence="10">The sequence shown here is derived from an EMBL/GenBank/DDBJ whole genome shotgun (WGS) entry which is preliminary data.</text>
</comment>
<dbReference type="GO" id="GO:0043565">
    <property type="term" value="F:sequence-specific DNA binding"/>
    <property type="evidence" value="ECO:0007669"/>
    <property type="project" value="InterPro"/>
</dbReference>
<feature type="domain" description="HTH myb-type" evidence="9">
    <location>
        <begin position="67"/>
        <end position="121"/>
    </location>
</feature>
<evidence type="ECO:0000256" key="7">
    <source>
        <dbReference type="SAM" id="MobiDB-lite"/>
    </source>
</evidence>
<keyword evidence="4" id="KW-0238">DNA-binding</keyword>
<dbReference type="PANTHER" id="PTHR45675:SF117">
    <property type="entry name" value="MYB-RELATED PROTEIN MYBAS2-LIKE"/>
    <property type="match status" value="1"/>
</dbReference>
<reference evidence="10 11" key="1">
    <citation type="submission" date="2024-01" db="EMBL/GenBank/DDBJ databases">
        <title>The genomes of 5 underutilized Papilionoideae crops provide insights into root nodulation and disease resistanc.</title>
        <authorList>
            <person name="Jiang F."/>
        </authorList>
    </citation>
    <scope>NUCLEOTIDE SEQUENCE [LARGE SCALE GENOMIC DNA]</scope>
    <source>
        <strain evidence="10">DUOXIRENSHENG_FW03</strain>
        <tissue evidence="10">Leaves</tissue>
    </source>
</reference>
<feature type="domain" description="Myb-like" evidence="8">
    <location>
        <begin position="67"/>
        <end position="117"/>
    </location>
</feature>
<feature type="domain" description="Myb-like" evidence="8">
    <location>
        <begin position="14"/>
        <end position="66"/>
    </location>
</feature>
<keyword evidence="3" id="KW-0805">Transcription regulation</keyword>
<evidence type="ECO:0000313" key="11">
    <source>
        <dbReference type="Proteomes" id="UP001386955"/>
    </source>
</evidence>
<dbReference type="AlphaFoldDB" id="A0AAN9SJ89"/>
<dbReference type="PROSITE" id="PS51294">
    <property type="entry name" value="HTH_MYB"/>
    <property type="match status" value="2"/>
</dbReference>
<evidence type="ECO:0000313" key="10">
    <source>
        <dbReference type="EMBL" id="KAK7398909.1"/>
    </source>
</evidence>
<feature type="domain" description="HTH myb-type" evidence="9">
    <location>
        <begin position="14"/>
        <end position="66"/>
    </location>
</feature>
<dbReference type="EMBL" id="JAYMYS010000003">
    <property type="protein sequence ID" value="KAK7398909.1"/>
    <property type="molecule type" value="Genomic_DNA"/>
</dbReference>
<keyword evidence="5" id="KW-0804">Transcription</keyword>
<dbReference type="GO" id="GO:0005634">
    <property type="term" value="C:nucleus"/>
    <property type="evidence" value="ECO:0007669"/>
    <property type="project" value="UniProtKB-SubCell"/>
</dbReference>
<dbReference type="Pfam" id="PF00249">
    <property type="entry name" value="Myb_DNA-binding"/>
    <property type="match status" value="2"/>
</dbReference>